<accession>A0ABN1ZSM4</accession>
<dbReference type="InterPro" id="IPR054384">
    <property type="entry name" value="SecDF_P1_head"/>
</dbReference>
<feature type="signal peptide" evidence="2">
    <location>
        <begin position="1"/>
        <end position="21"/>
    </location>
</feature>
<evidence type="ECO:0000313" key="4">
    <source>
        <dbReference type="EMBL" id="GAA1503498.1"/>
    </source>
</evidence>
<reference evidence="4 5" key="1">
    <citation type="journal article" date="2019" name="Int. J. Syst. Evol. Microbiol.">
        <title>The Global Catalogue of Microorganisms (GCM) 10K type strain sequencing project: providing services to taxonomists for standard genome sequencing and annotation.</title>
        <authorList>
            <consortium name="The Broad Institute Genomics Platform"/>
            <consortium name="The Broad Institute Genome Sequencing Center for Infectious Disease"/>
            <person name="Wu L."/>
            <person name="Ma J."/>
        </authorList>
    </citation>
    <scope>NUCLEOTIDE SEQUENCE [LARGE SCALE GENOMIC DNA]</scope>
    <source>
        <strain evidence="4 5">JCM 14942</strain>
    </source>
</reference>
<dbReference type="PROSITE" id="PS51257">
    <property type="entry name" value="PROKAR_LIPOPROTEIN"/>
    <property type="match status" value="1"/>
</dbReference>
<evidence type="ECO:0000256" key="2">
    <source>
        <dbReference type="SAM" id="SignalP"/>
    </source>
</evidence>
<feature type="domain" description="SecDF P1 head subdomain" evidence="3">
    <location>
        <begin position="113"/>
        <end position="197"/>
    </location>
</feature>
<dbReference type="Proteomes" id="UP001500842">
    <property type="component" value="Unassembled WGS sequence"/>
</dbReference>
<evidence type="ECO:0000256" key="1">
    <source>
        <dbReference type="SAM" id="MobiDB-lite"/>
    </source>
</evidence>
<feature type="region of interest" description="Disordered" evidence="1">
    <location>
        <begin position="25"/>
        <end position="86"/>
    </location>
</feature>
<gene>
    <name evidence="4" type="ORF">GCM10009788_03360</name>
</gene>
<name>A0ABN1ZSM4_9ACTN</name>
<feature type="chain" id="PRO_5046927353" description="SecDF P1 head subdomain domain-containing protein" evidence="2">
    <location>
        <begin position="22"/>
        <end position="199"/>
    </location>
</feature>
<evidence type="ECO:0000313" key="5">
    <source>
        <dbReference type="Proteomes" id="UP001500842"/>
    </source>
</evidence>
<keyword evidence="5" id="KW-1185">Reference proteome</keyword>
<keyword evidence="2" id="KW-0732">Signal</keyword>
<dbReference type="EMBL" id="BAAAOR010000003">
    <property type="protein sequence ID" value="GAA1503498.1"/>
    <property type="molecule type" value="Genomic_DNA"/>
</dbReference>
<evidence type="ECO:0000259" key="3">
    <source>
        <dbReference type="Pfam" id="PF22599"/>
    </source>
</evidence>
<organism evidence="4 5">
    <name type="scientific">Nocardioides humi</name>
    <dbReference type="NCBI Taxonomy" id="449461"/>
    <lineage>
        <taxon>Bacteria</taxon>
        <taxon>Bacillati</taxon>
        <taxon>Actinomycetota</taxon>
        <taxon>Actinomycetes</taxon>
        <taxon>Propionibacteriales</taxon>
        <taxon>Nocardioidaceae</taxon>
        <taxon>Nocardioides</taxon>
    </lineage>
</organism>
<protein>
    <recommendedName>
        <fullName evidence="3">SecDF P1 head subdomain domain-containing protein</fullName>
    </recommendedName>
</protein>
<comment type="caution">
    <text evidence="4">The sequence shown here is derived from an EMBL/GenBank/DDBJ whole genome shotgun (WGS) entry which is preliminary data.</text>
</comment>
<sequence>MAPSRALGAITLATALTLALAACGDGDDADARDDGNGGPVAEPTSPAGTPAEPVQFRRVLESTASPAATPAPTPLPADCGGLPAEQPEPTAEAIACDGEGMVYRLGPAEIVGGVDDAEVGAGPSGGWTVMLELDDEATAAFADLTAELVGTGQQLAVLSGGTVISAPIIQTAITEGKVQIAGDFDQDAAQELADALEGD</sequence>
<dbReference type="RefSeq" id="WP_141006064.1">
    <property type="nucleotide sequence ID" value="NZ_BAAAOR010000003.1"/>
</dbReference>
<dbReference type="Pfam" id="PF22599">
    <property type="entry name" value="SecDF_P1_head"/>
    <property type="match status" value="1"/>
</dbReference>
<dbReference type="Gene3D" id="3.30.1360.200">
    <property type="match status" value="1"/>
</dbReference>
<proteinExistence type="predicted"/>